<dbReference type="PANTHER" id="PTHR33055">
    <property type="entry name" value="TRANSPOSASE FOR INSERTION SEQUENCE ELEMENT IS1111A"/>
    <property type="match status" value="1"/>
</dbReference>
<dbReference type="Pfam" id="PF02371">
    <property type="entry name" value="Transposase_20"/>
    <property type="match status" value="1"/>
</dbReference>
<dbReference type="PANTHER" id="PTHR33055:SF16">
    <property type="entry name" value="TRANSPOSASE FOR INSERTION SEQUENCE ELEMENT IS1547"/>
    <property type="match status" value="1"/>
</dbReference>
<dbReference type="GO" id="GO:0003677">
    <property type="term" value="F:DNA binding"/>
    <property type="evidence" value="ECO:0007669"/>
    <property type="project" value="InterPro"/>
</dbReference>
<reference evidence="2 3" key="1">
    <citation type="journal article" date="2019" name="Emerg. Microbes Infect.">
        <title>Comprehensive subspecies identification of 175 nontuberculous mycobacteria species based on 7547 genomic profiles.</title>
        <authorList>
            <person name="Matsumoto Y."/>
            <person name="Kinjo T."/>
            <person name="Motooka D."/>
            <person name="Nabeya D."/>
            <person name="Jung N."/>
            <person name="Uechi K."/>
            <person name="Horii T."/>
            <person name="Iida T."/>
            <person name="Fujita J."/>
            <person name="Nakamura S."/>
        </authorList>
    </citation>
    <scope>NUCLEOTIDE SEQUENCE [LARGE SCALE GENOMIC DNA]</scope>
    <source>
        <strain evidence="2 3">JCM 17322</strain>
    </source>
</reference>
<comment type="caution">
    <text evidence="2">The sequence shown here is derived from an EMBL/GenBank/DDBJ whole genome shotgun (WGS) entry which is preliminary data.</text>
</comment>
<gene>
    <name evidence="2" type="ORF">MBOT_27760</name>
</gene>
<name>A0A7I9Y018_9MYCO</name>
<sequence length="130" mass="14071">MTTVAPSLPAIVGCEALTAAKIVGETAHLGRFGSKDAFARLHGTAALLVWPSNKQRHRLSRTGNRQLNAALHRIALTQAHGHPPAHALLDRRKSNGDGGIKALRVLKRRFSDIVYRAMLTDQNQSQPIAA</sequence>
<feature type="domain" description="Transposase IS116/IS110/IS902 C-terminal" evidence="1">
    <location>
        <begin position="9"/>
        <end position="86"/>
    </location>
</feature>
<protein>
    <recommendedName>
        <fullName evidence="1">Transposase IS116/IS110/IS902 C-terminal domain-containing protein</fullName>
    </recommendedName>
</protein>
<evidence type="ECO:0000259" key="1">
    <source>
        <dbReference type="Pfam" id="PF02371"/>
    </source>
</evidence>
<accession>A0A7I9Y018</accession>
<dbReference type="Proteomes" id="UP000465361">
    <property type="component" value="Unassembled WGS sequence"/>
</dbReference>
<evidence type="ECO:0000313" key="3">
    <source>
        <dbReference type="Proteomes" id="UP000465361"/>
    </source>
</evidence>
<keyword evidence="3" id="KW-1185">Reference proteome</keyword>
<dbReference type="GO" id="GO:0004803">
    <property type="term" value="F:transposase activity"/>
    <property type="evidence" value="ECO:0007669"/>
    <property type="project" value="InterPro"/>
</dbReference>
<evidence type="ECO:0000313" key="2">
    <source>
        <dbReference type="EMBL" id="GFG75411.1"/>
    </source>
</evidence>
<organism evidence="2 3">
    <name type="scientific">Mycobacterium botniense</name>
    <dbReference type="NCBI Taxonomy" id="84962"/>
    <lineage>
        <taxon>Bacteria</taxon>
        <taxon>Bacillati</taxon>
        <taxon>Actinomycetota</taxon>
        <taxon>Actinomycetes</taxon>
        <taxon>Mycobacteriales</taxon>
        <taxon>Mycobacteriaceae</taxon>
        <taxon>Mycobacterium</taxon>
    </lineage>
</organism>
<dbReference type="InterPro" id="IPR047650">
    <property type="entry name" value="Transpos_IS110"/>
</dbReference>
<proteinExistence type="predicted"/>
<dbReference type="AlphaFoldDB" id="A0A7I9Y018"/>
<dbReference type="EMBL" id="BLKW01000004">
    <property type="protein sequence ID" value="GFG75411.1"/>
    <property type="molecule type" value="Genomic_DNA"/>
</dbReference>
<dbReference type="GO" id="GO:0006313">
    <property type="term" value="P:DNA transposition"/>
    <property type="evidence" value="ECO:0007669"/>
    <property type="project" value="InterPro"/>
</dbReference>
<dbReference type="RefSeq" id="WP_163758116.1">
    <property type="nucleotide sequence ID" value="NZ_BLKW01000004.1"/>
</dbReference>
<dbReference type="InterPro" id="IPR003346">
    <property type="entry name" value="Transposase_20"/>
</dbReference>